<dbReference type="InterPro" id="IPR019196">
    <property type="entry name" value="ABC_transp_unknown"/>
</dbReference>
<dbReference type="RefSeq" id="WP_125229938.1">
    <property type="nucleotide sequence ID" value="NZ_RWJI01000001.1"/>
</dbReference>
<evidence type="ECO:0000259" key="1">
    <source>
        <dbReference type="Pfam" id="PF09822"/>
    </source>
</evidence>
<dbReference type="AlphaFoldDB" id="A0A3R8WKA1"/>
<accession>A0A3R8WKA1</accession>
<organism evidence="2 3">
    <name type="scientific">Sphingorhabdus wooponensis</name>
    <dbReference type="NCBI Taxonomy" id="940136"/>
    <lineage>
        <taxon>Bacteria</taxon>
        <taxon>Pseudomonadati</taxon>
        <taxon>Pseudomonadota</taxon>
        <taxon>Alphaproteobacteria</taxon>
        <taxon>Sphingomonadales</taxon>
        <taxon>Sphingomonadaceae</taxon>
        <taxon>Sphingorhabdus</taxon>
    </lineage>
</organism>
<reference evidence="2 3" key="1">
    <citation type="submission" date="2018-12" db="EMBL/GenBank/DDBJ databases">
        <authorList>
            <person name="Kim S.-J."/>
            <person name="Jung G.-Y."/>
        </authorList>
    </citation>
    <scope>NUCLEOTIDE SEQUENCE [LARGE SCALE GENOMIC DNA]</scope>
    <source>
        <strain evidence="2 3">03SU3-P</strain>
    </source>
</reference>
<evidence type="ECO:0000313" key="2">
    <source>
        <dbReference type="EMBL" id="RRQ51922.1"/>
    </source>
</evidence>
<dbReference type="Proteomes" id="UP000268553">
    <property type="component" value="Unassembled WGS sequence"/>
</dbReference>
<proteinExistence type="predicted"/>
<sequence>MIDRLARFGVRQWLLVALVAASAVLLWFVGFAATRPADNRPKSPLTLMTSLPLIWSEGGIEADLAKDAAPHPAFARLRTLYDITPIDNLETWDPKSQHMLLLAQPRALAPRELVRLDNWVRQGGLVLILADPALQWGSLYPLGDKRRPLFTSMLSPLFAHWGLELVLPLEDEVPASMRKIGVFNIRTVTAGEWLPRASNAANRCAILAKGLLADCRIGKGRAILVADADLLDAAFWEGRGMRILTGKDEFANMAMLQALLTALRDNKGLDRDFVGK</sequence>
<evidence type="ECO:0000313" key="3">
    <source>
        <dbReference type="Proteomes" id="UP000268553"/>
    </source>
</evidence>
<dbReference type="EMBL" id="RWJI01000001">
    <property type="protein sequence ID" value="RRQ51922.1"/>
    <property type="molecule type" value="Genomic_DNA"/>
</dbReference>
<dbReference type="OrthoDB" id="7390937at2"/>
<dbReference type="Pfam" id="PF09822">
    <property type="entry name" value="ABC_transp_aux"/>
    <property type="match status" value="1"/>
</dbReference>
<protein>
    <recommendedName>
        <fullName evidence="1">ABC-type uncharacterized transport system domain-containing protein</fullName>
    </recommendedName>
</protein>
<feature type="domain" description="ABC-type uncharacterised transport system" evidence="1">
    <location>
        <begin position="72"/>
        <end position="164"/>
    </location>
</feature>
<comment type="caution">
    <text evidence="2">The sequence shown here is derived from an EMBL/GenBank/DDBJ whole genome shotgun (WGS) entry which is preliminary data.</text>
</comment>
<name>A0A3R8WKA1_9SPHN</name>
<gene>
    <name evidence="2" type="ORF">D7D48_03330</name>
</gene>
<keyword evidence="3" id="KW-1185">Reference proteome</keyword>